<dbReference type="SUPFAM" id="SSF52374">
    <property type="entry name" value="Nucleotidylyl transferase"/>
    <property type="match status" value="1"/>
</dbReference>
<feature type="binding site" evidence="10">
    <location>
        <position position="263"/>
    </location>
    <ligand>
        <name>Zn(2+)</name>
        <dbReference type="ChEBI" id="CHEBI:29105"/>
    </ligand>
</feature>
<dbReference type="InterPro" id="IPR014729">
    <property type="entry name" value="Rossmann-like_a/b/a_fold"/>
</dbReference>
<dbReference type="GO" id="GO:0035446">
    <property type="term" value="F:cysteine-glucosaminylinositol ligase activity"/>
    <property type="evidence" value="ECO:0007669"/>
    <property type="project" value="UniProtKB-UniRule"/>
</dbReference>
<dbReference type="AlphaFoldDB" id="A0A375I702"/>
<dbReference type="GO" id="GO:0005829">
    <property type="term" value="C:cytosol"/>
    <property type="evidence" value="ECO:0007669"/>
    <property type="project" value="TreeGrafter"/>
</dbReference>
<sequence length="420" mass="45680">MYAWPTVEVPTIPDTPSSYRVPERVSLVTTNDRALTPVGPEHGVAGLYVCGITPYDATHLGHAFTYVMFDVLNRAWRDAGLTVRYAQNVTDVDDPLLERAAATGVDWRELAVDQIDLFRSDMTALRVLPPDWYVPATSIIEEVTTLVDRLAESGLIYQVDDPEHPDWYFRTAEAPGFGTESHLGRAAMLTEFAEHGGDPERPGKKDALDCLVWRLERPGEPAWDSSLGRGRPGWHIECTAIALNRLGAAFAVQGGGRDLAFPHHEMCAAEAIAATGKPFAEAYAHVGMVGMDGEKMSKSLGNLELVSRLTAGGADPMAIRLALLSHHYRGDWEWTAEQLGAAQRRLDAWRAAVRADRGTSAVPVIADLRRSLRNDLDTPTALAVIDEWSSAVLAGDGQDEEAPGQVAAAVDALLGVELIR</sequence>
<evidence type="ECO:0000313" key="13">
    <source>
        <dbReference type="Proteomes" id="UP000265962"/>
    </source>
</evidence>
<evidence type="ECO:0000256" key="5">
    <source>
        <dbReference type="ARBA" id="ARBA00022723"/>
    </source>
</evidence>
<name>A0A375I702_9ACTN</name>
<dbReference type="Pfam" id="PF01406">
    <property type="entry name" value="tRNA-synt_1e"/>
    <property type="match status" value="1"/>
</dbReference>
<dbReference type="NCBIfam" id="TIGR03447">
    <property type="entry name" value="mycothiol_MshC"/>
    <property type="match status" value="1"/>
</dbReference>
<evidence type="ECO:0000256" key="9">
    <source>
        <dbReference type="ARBA" id="ARBA00048350"/>
    </source>
</evidence>
<feature type="binding site" evidence="10">
    <location>
        <position position="65"/>
    </location>
    <ligand>
        <name>L-cysteinyl-5'-AMP</name>
        <dbReference type="ChEBI" id="CHEBI:144924"/>
    </ligand>
</feature>
<feature type="binding site" evidence="10">
    <location>
        <position position="289"/>
    </location>
    <ligand>
        <name>L-cysteinyl-5'-AMP</name>
        <dbReference type="ChEBI" id="CHEBI:144924"/>
    </ligand>
</feature>
<gene>
    <name evidence="10" type="primary">mshC</name>
    <name evidence="12" type="ORF">PROPJV5_2154</name>
</gene>
<comment type="function">
    <text evidence="1 10">Catalyzes the ATP-dependent condensation of GlcN-Ins and L-cysteine to form L-Cys-GlcN-Ins.</text>
</comment>
<keyword evidence="7 10" id="KW-0862">Zinc</keyword>
<dbReference type="PANTHER" id="PTHR10890:SF3">
    <property type="entry name" value="CYSTEINE--TRNA LIGASE, CYTOPLASMIC"/>
    <property type="match status" value="1"/>
</dbReference>
<dbReference type="Gene3D" id="3.40.50.620">
    <property type="entry name" value="HUPs"/>
    <property type="match status" value="1"/>
</dbReference>
<dbReference type="PRINTS" id="PR00983">
    <property type="entry name" value="TRNASYNTHCYS"/>
</dbReference>
<dbReference type="GO" id="GO:0004817">
    <property type="term" value="F:cysteine-tRNA ligase activity"/>
    <property type="evidence" value="ECO:0007669"/>
    <property type="project" value="TreeGrafter"/>
</dbReference>
<evidence type="ECO:0000256" key="8">
    <source>
        <dbReference type="ARBA" id="ARBA00022840"/>
    </source>
</evidence>
<dbReference type="GO" id="GO:0008270">
    <property type="term" value="F:zinc ion binding"/>
    <property type="evidence" value="ECO:0007669"/>
    <property type="project" value="UniProtKB-UniRule"/>
</dbReference>
<comment type="similarity">
    <text evidence="2 10">Belongs to the class-I aminoacyl-tRNA synthetase family. MshC subfamily.</text>
</comment>
<feature type="binding site" evidence="10">
    <location>
        <position position="234"/>
    </location>
    <ligand>
        <name>L-cysteinyl-5'-AMP</name>
        <dbReference type="ChEBI" id="CHEBI:144924"/>
    </ligand>
</feature>
<feature type="short sequence motif" description="'KMSKS' region" evidence="10">
    <location>
        <begin position="295"/>
        <end position="299"/>
    </location>
</feature>
<evidence type="ECO:0000256" key="1">
    <source>
        <dbReference type="ARBA" id="ARBA00003679"/>
    </source>
</evidence>
<accession>A0A375I702</accession>
<keyword evidence="6 10" id="KW-0547">Nucleotide-binding</keyword>
<dbReference type="OrthoDB" id="9815130at2"/>
<dbReference type="HAMAP" id="MF_01697">
    <property type="entry name" value="MshC"/>
    <property type="match status" value="1"/>
</dbReference>
<dbReference type="InterPro" id="IPR017812">
    <property type="entry name" value="Mycothiol_ligase_MshC"/>
</dbReference>
<feature type="binding site" evidence="10">
    <location>
        <position position="50"/>
    </location>
    <ligand>
        <name>Zn(2+)</name>
        <dbReference type="ChEBI" id="CHEBI:29105"/>
    </ligand>
</feature>
<dbReference type="EC" id="6.3.1.13" evidence="10"/>
<evidence type="ECO:0000259" key="11">
    <source>
        <dbReference type="Pfam" id="PF01406"/>
    </source>
</evidence>
<comment type="cofactor">
    <cofactor evidence="10">
        <name>Zn(2+)</name>
        <dbReference type="ChEBI" id="CHEBI:29105"/>
    </cofactor>
    <text evidence="10">Binds 1 zinc ion per subunit.</text>
</comment>
<feature type="binding site" evidence="10">
    <location>
        <begin position="50"/>
        <end position="53"/>
    </location>
    <ligand>
        <name>L-cysteinyl-5'-AMP</name>
        <dbReference type="ChEBI" id="CHEBI:144924"/>
    </ligand>
</feature>
<keyword evidence="4 10" id="KW-0436">Ligase</keyword>
<dbReference type="EMBL" id="OMOH01000010">
    <property type="protein sequence ID" value="SPF69194.1"/>
    <property type="molecule type" value="Genomic_DNA"/>
</dbReference>
<keyword evidence="13" id="KW-1185">Reference proteome</keyword>
<evidence type="ECO:0000256" key="7">
    <source>
        <dbReference type="ARBA" id="ARBA00022833"/>
    </source>
</evidence>
<dbReference type="RefSeq" id="WP_119716304.1">
    <property type="nucleotide sequence ID" value="NZ_OMOH01000010.1"/>
</dbReference>
<feature type="binding site" evidence="10">
    <location>
        <position position="238"/>
    </location>
    <ligand>
        <name>Zn(2+)</name>
        <dbReference type="ChEBI" id="CHEBI:29105"/>
    </ligand>
</feature>
<dbReference type="Gene3D" id="1.20.120.640">
    <property type="entry name" value="Anticodon-binding domain of a subclass of class I aminoacyl-tRNA synthetases"/>
    <property type="match status" value="1"/>
</dbReference>
<evidence type="ECO:0000256" key="6">
    <source>
        <dbReference type="ARBA" id="ARBA00022741"/>
    </source>
</evidence>
<feature type="short sequence motif" description="'ERGGDP' region" evidence="10">
    <location>
        <begin position="194"/>
        <end position="199"/>
    </location>
</feature>
<comment type="subunit">
    <text evidence="3 10">Monomer.</text>
</comment>
<dbReference type="GO" id="GO:0006423">
    <property type="term" value="P:cysteinyl-tRNA aminoacylation"/>
    <property type="evidence" value="ECO:0007669"/>
    <property type="project" value="TreeGrafter"/>
</dbReference>
<proteinExistence type="inferred from homology"/>
<dbReference type="GO" id="GO:0010125">
    <property type="term" value="P:mycothiol biosynthetic process"/>
    <property type="evidence" value="ECO:0007669"/>
    <property type="project" value="UniProtKB-UniRule"/>
</dbReference>
<organism evidence="12 13">
    <name type="scientific">Propionibacterium ruminifibrarum</name>
    <dbReference type="NCBI Taxonomy" id="1962131"/>
    <lineage>
        <taxon>Bacteria</taxon>
        <taxon>Bacillati</taxon>
        <taxon>Actinomycetota</taxon>
        <taxon>Actinomycetes</taxon>
        <taxon>Propionibacteriales</taxon>
        <taxon>Propionibacteriaceae</taxon>
        <taxon>Propionibacterium</taxon>
    </lineage>
</organism>
<reference evidence="13" key="1">
    <citation type="submission" date="2018-02" db="EMBL/GenBank/DDBJ databases">
        <authorList>
            <person name="Hornung B."/>
        </authorList>
    </citation>
    <scope>NUCLEOTIDE SEQUENCE [LARGE SCALE GENOMIC DNA]</scope>
</reference>
<evidence type="ECO:0000256" key="4">
    <source>
        <dbReference type="ARBA" id="ARBA00022598"/>
    </source>
</evidence>
<evidence type="ECO:0000256" key="10">
    <source>
        <dbReference type="HAMAP-Rule" id="MF_01697"/>
    </source>
</evidence>
<feature type="short sequence motif" description="'HIGH' region" evidence="10">
    <location>
        <begin position="52"/>
        <end position="62"/>
    </location>
</feature>
<protein>
    <recommendedName>
        <fullName evidence="10">L-cysteine:1D-myo-inositol 2-amino-2-deoxy-alpha-D-glucopyranoside ligase</fullName>
        <shortName evidence="10">L-Cys:GlcN-Ins ligase</shortName>
        <ecNumber evidence="10">6.3.1.13</ecNumber>
    </recommendedName>
    <alternativeName>
        <fullName evidence="10">Mycothiol ligase</fullName>
        <shortName evidence="10">MSH ligase</shortName>
    </alternativeName>
</protein>
<keyword evidence="8 10" id="KW-0067">ATP-binding</keyword>
<feature type="binding site" evidence="10">
    <location>
        <begin position="256"/>
        <end position="258"/>
    </location>
    <ligand>
        <name>L-cysteinyl-5'-AMP</name>
        <dbReference type="ChEBI" id="CHEBI:144924"/>
    </ligand>
</feature>
<dbReference type="InterPro" id="IPR032678">
    <property type="entry name" value="tRNA-synt_1_cat_dom"/>
</dbReference>
<feature type="domain" description="tRNA synthetases class I catalytic" evidence="11">
    <location>
        <begin position="44"/>
        <end position="343"/>
    </location>
</feature>
<feature type="binding site" evidence="10">
    <location>
        <begin position="88"/>
        <end position="90"/>
    </location>
    <ligand>
        <name>L-cysteinyl-5'-AMP</name>
        <dbReference type="ChEBI" id="CHEBI:144924"/>
    </ligand>
</feature>
<evidence type="ECO:0000313" key="12">
    <source>
        <dbReference type="EMBL" id="SPF69194.1"/>
    </source>
</evidence>
<evidence type="ECO:0000256" key="2">
    <source>
        <dbReference type="ARBA" id="ARBA00007723"/>
    </source>
</evidence>
<dbReference type="Proteomes" id="UP000265962">
    <property type="component" value="Unassembled WGS sequence"/>
</dbReference>
<dbReference type="GO" id="GO:0005524">
    <property type="term" value="F:ATP binding"/>
    <property type="evidence" value="ECO:0007669"/>
    <property type="project" value="UniProtKB-KW"/>
</dbReference>
<dbReference type="PANTHER" id="PTHR10890">
    <property type="entry name" value="CYSTEINYL-TRNA SYNTHETASE"/>
    <property type="match status" value="1"/>
</dbReference>
<dbReference type="InterPro" id="IPR024909">
    <property type="entry name" value="Cys-tRNA/MSH_ligase"/>
</dbReference>
<comment type="catalytic activity">
    <reaction evidence="9 10">
        <text>1D-myo-inositol 2-amino-2-deoxy-alpha-D-glucopyranoside + L-cysteine + ATP = 1D-myo-inositol 2-(L-cysteinylamino)-2-deoxy-alpha-D-glucopyranoside + AMP + diphosphate + H(+)</text>
        <dbReference type="Rhea" id="RHEA:26176"/>
        <dbReference type="ChEBI" id="CHEBI:15378"/>
        <dbReference type="ChEBI" id="CHEBI:30616"/>
        <dbReference type="ChEBI" id="CHEBI:33019"/>
        <dbReference type="ChEBI" id="CHEBI:35235"/>
        <dbReference type="ChEBI" id="CHEBI:58886"/>
        <dbReference type="ChEBI" id="CHEBI:58887"/>
        <dbReference type="ChEBI" id="CHEBI:456215"/>
        <dbReference type="EC" id="6.3.1.13"/>
    </reaction>
</comment>
<evidence type="ECO:0000256" key="3">
    <source>
        <dbReference type="ARBA" id="ARBA00011245"/>
    </source>
</evidence>
<keyword evidence="5 10" id="KW-0479">Metal-binding</keyword>